<evidence type="ECO:0000256" key="4">
    <source>
        <dbReference type="ARBA" id="ARBA00023163"/>
    </source>
</evidence>
<sequence>MANTDKTLPPPSEAEAEILQIVWQRQPVSVRTVHEEIRKSRDVGYTTVLKQLQRMLDKGLVDRIPGKGKSFDYVATQPASETRATLLDRLVRTVFGNSTNDLVMHALGREDVSTSEIEQIKAFIAELEAEQGDNEDAG</sequence>
<evidence type="ECO:0000256" key="2">
    <source>
        <dbReference type="ARBA" id="ARBA00023015"/>
    </source>
</evidence>
<evidence type="ECO:0000256" key="3">
    <source>
        <dbReference type="ARBA" id="ARBA00023125"/>
    </source>
</evidence>
<dbReference type="SUPFAM" id="SSF46785">
    <property type="entry name" value="Winged helix' DNA-binding domain"/>
    <property type="match status" value="1"/>
</dbReference>
<dbReference type="Proteomes" id="UP000564378">
    <property type="component" value="Unassembled WGS sequence"/>
</dbReference>
<keyword evidence="3" id="KW-0238">DNA-binding</keyword>
<dbReference type="Gene3D" id="1.10.4040.10">
    <property type="entry name" value="Penicillinase repressor domain"/>
    <property type="match status" value="1"/>
</dbReference>
<dbReference type="GO" id="GO:0003677">
    <property type="term" value="F:DNA binding"/>
    <property type="evidence" value="ECO:0007669"/>
    <property type="project" value="UniProtKB-KW"/>
</dbReference>
<name>A0A842HZ74_9SPHN</name>
<accession>A0A842HZ74</accession>
<dbReference type="PIRSF" id="PIRSF019455">
    <property type="entry name" value="CopR_AtkY"/>
    <property type="match status" value="1"/>
</dbReference>
<dbReference type="GO" id="GO:0045892">
    <property type="term" value="P:negative regulation of DNA-templated transcription"/>
    <property type="evidence" value="ECO:0007669"/>
    <property type="project" value="InterPro"/>
</dbReference>
<keyword evidence="6" id="KW-1185">Reference proteome</keyword>
<gene>
    <name evidence="5" type="ORF">H6P80_11500</name>
</gene>
<dbReference type="Gene3D" id="1.10.10.10">
    <property type="entry name" value="Winged helix-like DNA-binding domain superfamily/Winged helix DNA-binding domain"/>
    <property type="match status" value="1"/>
</dbReference>
<protein>
    <submittedName>
        <fullName evidence="5">BlaI/MecI/CopY family transcriptional regulator</fullName>
    </submittedName>
</protein>
<keyword evidence="2" id="KW-0805">Transcription regulation</keyword>
<evidence type="ECO:0000313" key="5">
    <source>
        <dbReference type="EMBL" id="MBC2778242.1"/>
    </source>
</evidence>
<evidence type="ECO:0000313" key="6">
    <source>
        <dbReference type="Proteomes" id="UP000564378"/>
    </source>
</evidence>
<evidence type="ECO:0000256" key="1">
    <source>
        <dbReference type="ARBA" id="ARBA00011046"/>
    </source>
</evidence>
<dbReference type="InterPro" id="IPR036390">
    <property type="entry name" value="WH_DNA-bd_sf"/>
</dbReference>
<keyword evidence="4" id="KW-0804">Transcription</keyword>
<proteinExistence type="inferred from homology"/>
<dbReference type="Pfam" id="PF03965">
    <property type="entry name" value="Penicillinase_R"/>
    <property type="match status" value="1"/>
</dbReference>
<organism evidence="5 6">
    <name type="scientific">Parasphingopyxis marina</name>
    <dbReference type="NCBI Taxonomy" id="2761622"/>
    <lineage>
        <taxon>Bacteria</taxon>
        <taxon>Pseudomonadati</taxon>
        <taxon>Pseudomonadota</taxon>
        <taxon>Alphaproteobacteria</taxon>
        <taxon>Sphingomonadales</taxon>
        <taxon>Sphingomonadaceae</taxon>
        <taxon>Parasphingopyxis</taxon>
    </lineage>
</organism>
<dbReference type="EMBL" id="JACJVJ010000002">
    <property type="protein sequence ID" value="MBC2778242.1"/>
    <property type="molecule type" value="Genomic_DNA"/>
</dbReference>
<dbReference type="InterPro" id="IPR036388">
    <property type="entry name" value="WH-like_DNA-bd_sf"/>
</dbReference>
<dbReference type="RefSeq" id="WP_185801512.1">
    <property type="nucleotide sequence ID" value="NZ_JACJVJ010000002.1"/>
</dbReference>
<reference evidence="5 6" key="1">
    <citation type="submission" date="2020-08" db="EMBL/GenBank/DDBJ databases">
        <title>Draft genome sequence of Parasphingopyxis sp. GrpM-11.</title>
        <authorList>
            <person name="Oh J."/>
            <person name="Roh D.-H."/>
        </authorList>
    </citation>
    <scope>NUCLEOTIDE SEQUENCE [LARGE SCALE GENOMIC DNA]</scope>
    <source>
        <strain evidence="5 6">GrpM-11</strain>
    </source>
</reference>
<dbReference type="InterPro" id="IPR005650">
    <property type="entry name" value="BlaI_family"/>
</dbReference>
<comment type="similarity">
    <text evidence="1">Belongs to the BlaI transcriptional regulatory family.</text>
</comment>
<comment type="caution">
    <text evidence="5">The sequence shown here is derived from an EMBL/GenBank/DDBJ whole genome shotgun (WGS) entry which is preliminary data.</text>
</comment>
<dbReference type="AlphaFoldDB" id="A0A842HZ74"/>